<feature type="transmembrane region" description="Helical" evidence="5">
    <location>
        <begin position="230"/>
        <end position="247"/>
    </location>
</feature>
<keyword evidence="3 5" id="KW-1133">Transmembrane helix</keyword>
<feature type="transmembrane region" description="Helical" evidence="5">
    <location>
        <begin position="81"/>
        <end position="97"/>
    </location>
</feature>
<feature type="transmembrane region" description="Helical" evidence="5">
    <location>
        <begin position="203"/>
        <end position="225"/>
    </location>
</feature>
<feature type="transmembrane region" description="Helical" evidence="5">
    <location>
        <begin position="50"/>
        <end position="74"/>
    </location>
</feature>
<evidence type="ECO:0000313" key="8">
    <source>
        <dbReference type="Proteomes" id="UP001149142"/>
    </source>
</evidence>
<feature type="transmembrane region" description="Helical" evidence="5">
    <location>
        <begin position="103"/>
        <end position="127"/>
    </location>
</feature>
<evidence type="ECO:0000256" key="4">
    <source>
        <dbReference type="ARBA" id="ARBA00023136"/>
    </source>
</evidence>
<evidence type="ECO:0000256" key="3">
    <source>
        <dbReference type="ARBA" id="ARBA00022989"/>
    </source>
</evidence>
<feature type="transmembrane region" description="Helical" evidence="5">
    <location>
        <begin position="148"/>
        <end position="167"/>
    </location>
</feature>
<accession>A0ABT4RWA6</accession>
<dbReference type="InterPro" id="IPR007263">
    <property type="entry name" value="DCC1-like"/>
</dbReference>
<dbReference type="SMART" id="SM00752">
    <property type="entry name" value="HTTM"/>
    <property type="match status" value="1"/>
</dbReference>
<comment type="subcellular location">
    <subcellularLocation>
        <location evidence="1">Endomembrane system</location>
        <topology evidence="1">Multi-pass membrane protein</topology>
    </subcellularLocation>
</comment>
<evidence type="ECO:0000256" key="5">
    <source>
        <dbReference type="SAM" id="Phobius"/>
    </source>
</evidence>
<keyword evidence="8" id="KW-1185">Reference proteome</keyword>
<feature type="transmembrane region" description="Helical" evidence="5">
    <location>
        <begin position="12"/>
        <end position="30"/>
    </location>
</feature>
<dbReference type="InterPro" id="IPR052964">
    <property type="entry name" value="Sporulation_signal_mat"/>
</dbReference>
<organism evidence="7 8">
    <name type="scientific">Mesoflavibacter profundi</name>
    <dbReference type="NCBI Taxonomy" id="2708110"/>
    <lineage>
        <taxon>Bacteria</taxon>
        <taxon>Pseudomonadati</taxon>
        <taxon>Bacteroidota</taxon>
        <taxon>Flavobacteriia</taxon>
        <taxon>Flavobacteriales</taxon>
        <taxon>Flavobacteriaceae</taxon>
        <taxon>Mesoflavibacter</taxon>
    </lineage>
</organism>
<evidence type="ECO:0000313" key="7">
    <source>
        <dbReference type="EMBL" id="MDA0176115.1"/>
    </source>
</evidence>
<name>A0ABT4RWA6_9FLAO</name>
<dbReference type="Proteomes" id="UP001149142">
    <property type="component" value="Unassembled WGS sequence"/>
</dbReference>
<gene>
    <name evidence="7" type="ORF">OOZ35_01250</name>
</gene>
<feature type="domain" description="HTTM-like" evidence="6">
    <location>
        <begin position="9"/>
        <end position="268"/>
    </location>
</feature>
<dbReference type="RefSeq" id="WP_146131247.1">
    <property type="nucleotide sequence ID" value="NZ_JAPFGC010000002.1"/>
</dbReference>
<comment type="caution">
    <text evidence="7">The sequence shown here is derived from an EMBL/GenBank/DDBJ whole genome shotgun (WGS) entry which is preliminary data.</text>
</comment>
<evidence type="ECO:0000256" key="1">
    <source>
        <dbReference type="ARBA" id="ARBA00004127"/>
    </source>
</evidence>
<protein>
    <submittedName>
        <fullName evidence="7">DCC1-like thiol-disulfide oxidoreductase family protein</fullName>
    </submittedName>
</protein>
<feature type="transmembrane region" description="Helical" evidence="5">
    <location>
        <begin position="253"/>
        <end position="270"/>
    </location>
</feature>
<evidence type="ECO:0000259" key="6">
    <source>
        <dbReference type="SMART" id="SM00752"/>
    </source>
</evidence>
<keyword evidence="4 5" id="KW-0472">Membrane</keyword>
<proteinExistence type="predicted"/>
<dbReference type="InterPro" id="IPR011020">
    <property type="entry name" value="HTTM-like"/>
</dbReference>
<dbReference type="PANTHER" id="PTHR39535:SF2">
    <property type="entry name" value="HTTM DOMAIN-CONTAINING PROTEIN"/>
    <property type="match status" value="1"/>
</dbReference>
<keyword evidence="2 5" id="KW-0812">Transmembrane</keyword>
<dbReference type="EMBL" id="JAPFGC010000002">
    <property type="protein sequence ID" value="MDA0176115.1"/>
    <property type="molecule type" value="Genomic_DNA"/>
</dbReference>
<reference evidence="7" key="1">
    <citation type="submission" date="2022-11" db="EMBL/GenBank/DDBJ databases">
        <title>Refractory cell wall polysaccharides provide important carbon source for microbial heterotrophs in the hadal ocean.</title>
        <authorList>
            <person name="Zhu X."/>
        </authorList>
    </citation>
    <scope>NUCLEOTIDE SEQUENCE</scope>
    <source>
        <strain evidence="7">MTRN7</strain>
    </source>
</reference>
<dbReference type="Pfam" id="PF04134">
    <property type="entry name" value="DCC1-like"/>
    <property type="match status" value="1"/>
</dbReference>
<feature type="transmembrane region" description="Helical" evidence="5">
    <location>
        <begin position="428"/>
        <end position="447"/>
    </location>
</feature>
<sequence>MKWINTVFNKKVDAIGLSIFRILYSIVLFFEIKQLYTFRHLIYDKDPYRIIGELDVAFIFKFWFVIVLFLGIGIFKRLTTIINYIFSVVIFSSAITFEYHVFYAYVGINFLLMFMPINRVLSIDALIEKLKYSVMSRQYKIDRKILKINYLIVVFAALGLVYFDSIFHKLSSVMWTKGLGVWLPSSLPMVTWTDSTWLLNQKWLMLFLGYLVLVFETVFIALFWFKRYRIVLLSIGLFLHIGILITYPIPWFALTAIVVYVLMVPISFWLKISNSLKLKSPLYKFYYDLECPLCNKIIIIIKHFDVFNAIQCVDVQNNFTKEEAFKNIPEEDVLINIHGVDKNGKVYIGYYAYVKLLKAMIYTYPLGLILSLPLINVLGRKLYQLIAGKRITERCTVDNCNVPVFTNPISENEELYISGVTTLKITKLFWKVVIVIMFFGQVLMIWFSPLFQQHYNVSIIDKVLSYPYKKLNDEYKDYLGLTHHPVFMYKNHFEDYKYVFKVVSINSKNEETIIPLLNNDAMVVKSVARGAFWVNSTFRVNGPHFNLNKYEKGLLPYLRYYETLEEDIKGYKIYYKNINPVNQWSKDFLINNINSPWKSCGFIKPLKNEYQFNWDKAFEEKLD</sequence>
<dbReference type="PANTHER" id="PTHR39535">
    <property type="entry name" value="SPORULATION-DELAYING PROTEIN SDPB"/>
    <property type="match status" value="1"/>
</dbReference>
<evidence type="ECO:0000256" key="2">
    <source>
        <dbReference type="ARBA" id="ARBA00022692"/>
    </source>
</evidence>